<evidence type="ECO:0000313" key="11">
    <source>
        <dbReference type="Proteomes" id="UP000005244"/>
    </source>
</evidence>
<dbReference type="InterPro" id="IPR045621">
    <property type="entry name" value="BPD_transp_1_N"/>
</dbReference>
<sequence length="310" mass="34069">MGKYILKRVAMAIVTIWAIITITFFLMHAVPGDPFSKEGGKMPKVVYENLVKQYGLDKPLSEQYVIYLKNVAKFDFGRSMKSDVETVNQMIKRGFPVSARLGLQALCISLILGPLLGTFAAINQNKAADYVATVIAIIGVSVPSFVLGALFIQITATYFKGFPIGGWGSFKHTILPSLALSLMTLAYMARLMRSTMLEVLNQDYIKTARSKGIANKVVIFKHAVRNAILPIISSLGTSATNLLVGSFVIEKIFGIPGLGMFFVTSINNRDYPLIMGTTIFYSSILVFMILIVDVLYMIIDPRIKLADGGE</sequence>
<evidence type="ECO:0000256" key="3">
    <source>
        <dbReference type="ARBA" id="ARBA00022475"/>
    </source>
</evidence>
<evidence type="ECO:0000256" key="5">
    <source>
        <dbReference type="ARBA" id="ARBA00022989"/>
    </source>
</evidence>
<protein>
    <submittedName>
        <fullName evidence="10">Oligopeptide transport system permease protein OppB</fullName>
    </submittedName>
</protein>
<evidence type="ECO:0000256" key="7">
    <source>
        <dbReference type="RuleBase" id="RU363032"/>
    </source>
</evidence>
<keyword evidence="11" id="KW-1185">Reference proteome</keyword>
<dbReference type="HOGENOM" id="CLU_036879_1_2_9"/>
<gene>
    <name evidence="10" type="primary">oppB</name>
    <name evidence="10" type="ORF">HMPREF1143_1079</name>
    <name evidence="9" type="ORF">HMPREF9629_00284</name>
</gene>
<evidence type="ECO:0000256" key="1">
    <source>
        <dbReference type="ARBA" id="ARBA00004651"/>
    </source>
</evidence>
<feature type="transmembrane region" description="Helical" evidence="7">
    <location>
        <begin position="174"/>
        <end position="192"/>
    </location>
</feature>
<dbReference type="BioCyc" id="EBAC796937-HMP:GMGH-284-MONOMER"/>
<evidence type="ECO:0000313" key="10">
    <source>
        <dbReference type="EMBL" id="EJU23888.1"/>
    </source>
</evidence>
<feature type="transmembrane region" description="Helical" evidence="7">
    <location>
        <begin position="9"/>
        <end position="30"/>
    </location>
</feature>
<organism evidence="9 12">
    <name type="scientific">Peptoanaerobacter stomatis</name>
    <dbReference type="NCBI Taxonomy" id="796937"/>
    <lineage>
        <taxon>Bacteria</taxon>
        <taxon>Bacillati</taxon>
        <taxon>Bacillota</taxon>
        <taxon>Clostridia</taxon>
        <taxon>Peptostreptococcales</taxon>
        <taxon>Filifactoraceae</taxon>
        <taxon>Peptoanaerobacter</taxon>
    </lineage>
</organism>
<evidence type="ECO:0000259" key="8">
    <source>
        <dbReference type="PROSITE" id="PS50928"/>
    </source>
</evidence>
<dbReference type="Proteomes" id="UP000005244">
    <property type="component" value="Unassembled WGS sequence"/>
</dbReference>
<reference evidence="10 11" key="2">
    <citation type="submission" date="2012-07" db="EMBL/GenBank/DDBJ databases">
        <authorList>
            <person name="Durkin A.S."/>
            <person name="McCorrison J."/>
            <person name="Torralba M."/>
            <person name="Gillis M."/>
            <person name="Methe B."/>
            <person name="Sutton G."/>
            <person name="Nelson K.E."/>
        </authorList>
    </citation>
    <scope>NUCLEOTIDE SEQUENCE [LARGE SCALE GENOMIC DNA]</scope>
    <source>
        <strain evidence="10 11">OBRC8</strain>
    </source>
</reference>
<dbReference type="AlphaFoldDB" id="G9X142"/>
<dbReference type="Proteomes" id="UP000006437">
    <property type="component" value="Unassembled WGS sequence"/>
</dbReference>
<dbReference type="GO" id="GO:0005886">
    <property type="term" value="C:plasma membrane"/>
    <property type="evidence" value="ECO:0007669"/>
    <property type="project" value="UniProtKB-SubCell"/>
</dbReference>
<accession>J6HNE8</accession>
<proteinExistence type="inferred from homology"/>
<comment type="subcellular location">
    <subcellularLocation>
        <location evidence="1 7">Cell membrane</location>
        <topology evidence="1 7">Multi-pass membrane protein</topology>
    </subcellularLocation>
</comment>
<dbReference type="EMBL" id="AFZE01000023">
    <property type="protein sequence ID" value="EHL14735.1"/>
    <property type="molecule type" value="Genomic_DNA"/>
</dbReference>
<dbReference type="InterPro" id="IPR035906">
    <property type="entry name" value="MetI-like_sf"/>
</dbReference>
<feature type="transmembrane region" description="Helical" evidence="7">
    <location>
        <begin position="278"/>
        <end position="299"/>
    </location>
</feature>
<dbReference type="RefSeq" id="WP_009524521.1">
    <property type="nucleotide sequence ID" value="NZ_ALNK01000013.1"/>
</dbReference>
<keyword evidence="4 7" id="KW-0812">Transmembrane</keyword>
<dbReference type="InterPro" id="IPR000515">
    <property type="entry name" value="MetI-like"/>
</dbReference>
<comment type="similarity">
    <text evidence="7">Belongs to the binding-protein-dependent transport system permease family.</text>
</comment>
<comment type="caution">
    <text evidence="9">The sequence shown here is derived from an EMBL/GenBank/DDBJ whole genome shotgun (WGS) entry which is preliminary data.</text>
</comment>
<evidence type="ECO:0000256" key="4">
    <source>
        <dbReference type="ARBA" id="ARBA00022692"/>
    </source>
</evidence>
<accession>G9X142</accession>
<feature type="domain" description="ABC transmembrane type-1" evidence="8">
    <location>
        <begin position="95"/>
        <end position="296"/>
    </location>
</feature>
<dbReference type="SUPFAM" id="SSF161098">
    <property type="entry name" value="MetI-like"/>
    <property type="match status" value="1"/>
</dbReference>
<dbReference type="PANTHER" id="PTHR30465:SF93">
    <property type="entry name" value="OLIGOPEPTIDE TRANSPORT SYSTEM PERMEASE PROTEIN OPPB"/>
    <property type="match status" value="1"/>
</dbReference>
<dbReference type="PANTHER" id="PTHR30465">
    <property type="entry name" value="INNER MEMBRANE ABC TRANSPORTER"/>
    <property type="match status" value="1"/>
</dbReference>
<dbReference type="EMBL" id="ALNK01000013">
    <property type="protein sequence ID" value="EJU23888.1"/>
    <property type="molecule type" value="Genomic_DNA"/>
</dbReference>
<feature type="transmembrane region" description="Helical" evidence="7">
    <location>
        <begin position="101"/>
        <end position="123"/>
    </location>
</feature>
<evidence type="ECO:0000313" key="9">
    <source>
        <dbReference type="EMBL" id="EHL14735.1"/>
    </source>
</evidence>
<keyword evidence="2 7" id="KW-0813">Transport</keyword>
<feature type="transmembrane region" description="Helical" evidence="7">
    <location>
        <begin position="130"/>
        <end position="154"/>
    </location>
</feature>
<dbReference type="CDD" id="cd06261">
    <property type="entry name" value="TM_PBP2"/>
    <property type="match status" value="1"/>
</dbReference>
<evidence type="ECO:0000313" key="12">
    <source>
        <dbReference type="Proteomes" id="UP000006437"/>
    </source>
</evidence>
<keyword evidence="3" id="KW-1003">Cell membrane</keyword>
<reference evidence="9 12" key="1">
    <citation type="submission" date="2011-08" db="EMBL/GenBank/DDBJ databases">
        <title>The Genome Sequence of Eubacteriaceae bacterium ACC19a.</title>
        <authorList>
            <consortium name="The Broad Institute Genome Sequencing Platform"/>
            <person name="Earl A."/>
            <person name="Ward D."/>
            <person name="Feldgarden M."/>
            <person name="Gevers D."/>
            <person name="Sizova M."/>
            <person name="Hazen A."/>
            <person name="Epstein S."/>
            <person name="Young S.K."/>
            <person name="Zeng Q."/>
            <person name="Gargeya S."/>
            <person name="Fitzgerald M."/>
            <person name="Haas B."/>
            <person name="Abouelleil A."/>
            <person name="Alvarado L."/>
            <person name="Arachchi H.M."/>
            <person name="Berlin A."/>
            <person name="Brown A."/>
            <person name="Chapman S.B."/>
            <person name="Chen Z."/>
            <person name="Dunbar C."/>
            <person name="Freedman E."/>
            <person name="Gearin G."/>
            <person name="Gellesch M."/>
            <person name="Goldberg J."/>
            <person name="Griggs A."/>
            <person name="Gujja S."/>
            <person name="Heiman D."/>
            <person name="Howarth C."/>
            <person name="Larson L."/>
            <person name="Lui A."/>
            <person name="MacDonald P.J.P."/>
            <person name="Montmayeur A."/>
            <person name="Murphy C."/>
            <person name="Neiman D."/>
            <person name="Pearson M."/>
            <person name="Priest M."/>
            <person name="Roberts A."/>
            <person name="Saif S."/>
            <person name="Shea T."/>
            <person name="Shenoy N."/>
            <person name="Sisk P."/>
            <person name="Stolte C."/>
            <person name="Sykes S."/>
            <person name="Wortman J."/>
            <person name="Nusbaum C."/>
            <person name="Birren B."/>
        </authorList>
    </citation>
    <scope>NUCLEOTIDE SEQUENCE [LARGE SCALE GENOMIC DNA]</scope>
    <source>
        <strain evidence="9 12">ACC19a</strain>
    </source>
</reference>
<keyword evidence="6 7" id="KW-0472">Membrane</keyword>
<dbReference type="Pfam" id="PF00528">
    <property type="entry name" value="BPD_transp_1"/>
    <property type="match status" value="1"/>
</dbReference>
<keyword evidence="5 7" id="KW-1133">Transmembrane helix</keyword>
<feature type="transmembrane region" description="Helical" evidence="7">
    <location>
        <begin position="242"/>
        <end position="266"/>
    </location>
</feature>
<dbReference type="PATRIC" id="fig|796937.3.peg.1339"/>
<evidence type="ECO:0000256" key="2">
    <source>
        <dbReference type="ARBA" id="ARBA00022448"/>
    </source>
</evidence>
<dbReference type="GO" id="GO:0055085">
    <property type="term" value="P:transmembrane transport"/>
    <property type="evidence" value="ECO:0007669"/>
    <property type="project" value="InterPro"/>
</dbReference>
<evidence type="ECO:0000256" key="6">
    <source>
        <dbReference type="ARBA" id="ARBA00023136"/>
    </source>
</evidence>
<name>G9X142_9FIRM</name>
<dbReference type="Pfam" id="PF19300">
    <property type="entry name" value="BPD_transp_1_N"/>
    <property type="match status" value="1"/>
</dbReference>
<dbReference type="PROSITE" id="PS50928">
    <property type="entry name" value="ABC_TM1"/>
    <property type="match status" value="1"/>
</dbReference>
<dbReference type="Gene3D" id="1.10.3720.10">
    <property type="entry name" value="MetI-like"/>
    <property type="match status" value="1"/>
</dbReference>